<dbReference type="Proteomes" id="UP000320876">
    <property type="component" value="Unassembled WGS sequence"/>
</dbReference>
<evidence type="ECO:0000313" key="1">
    <source>
        <dbReference type="EMBL" id="TQI93726.1"/>
    </source>
</evidence>
<keyword evidence="2" id="KW-1185">Reference proteome</keyword>
<gene>
    <name evidence="1" type="ORF">FB471_5867</name>
</gene>
<evidence type="ECO:0000313" key="2">
    <source>
        <dbReference type="Proteomes" id="UP000320876"/>
    </source>
</evidence>
<protein>
    <submittedName>
        <fullName evidence="1">Uncharacterized protein</fullName>
    </submittedName>
</protein>
<proteinExistence type="predicted"/>
<organism evidence="1 2">
    <name type="scientific">Amycolatopsis cihanbeyliensis</name>
    <dbReference type="NCBI Taxonomy" id="1128664"/>
    <lineage>
        <taxon>Bacteria</taxon>
        <taxon>Bacillati</taxon>
        <taxon>Actinomycetota</taxon>
        <taxon>Actinomycetes</taxon>
        <taxon>Pseudonocardiales</taxon>
        <taxon>Pseudonocardiaceae</taxon>
        <taxon>Amycolatopsis</taxon>
    </lineage>
</organism>
<reference evidence="1 2" key="1">
    <citation type="submission" date="2019-06" db="EMBL/GenBank/DDBJ databases">
        <title>Sequencing the genomes of 1000 actinobacteria strains.</title>
        <authorList>
            <person name="Klenk H.-P."/>
        </authorList>
    </citation>
    <scope>NUCLEOTIDE SEQUENCE [LARGE SCALE GENOMIC DNA]</scope>
    <source>
        <strain evidence="1 2">DSM 45679</strain>
    </source>
</reference>
<comment type="caution">
    <text evidence="1">The sequence shown here is derived from an EMBL/GenBank/DDBJ whole genome shotgun (WGS) entry which is preliminary data.</text>
</comment>
<sequence>MHWHVRRPCAHRHVLCWPYANSKNGHVSGKLTYVSGKLVRGNGKHDQRPRDLPMMSRWISLVPPYTVETTLLRSRRSMPYSVA</sequence>
<accession>A0A542CSD8</accession>
<dbReference type="EMBL" id="VFML01000002">
    <property type="protein sequence ID" value="TQI93726.1"/>
    <property type="molecule type" value="Genomic_DNA"/>
</dbReference>
<dbReference type="AlphaFoldDB" id="A0A542CSD8"/>
<name>A0A542CSD8_AMYCI</name>